<feature type="transmembrane region" description="Helical" evidence="6">
    <location>
        <begin position="53"/>
        <end position="71"/>
    </location>
</feature>
<keyword evidence="5 6" id="KW-0472">Membrane</keyword>
<evidence type="ECO:0008006" key="9">
    <source>
        <dbReference type="Google" id="ProtNLM"/>
    </source>
</evidence>
<gene>
    <name evidence="7" type="ORF">KP509_20G092000</name>
</gene>
<evidence type="ECO:0000256" key="5">
    <source>
        <dbReference type="ARBA" id="ARBA00023136"/>
    </source>
</evidence>
<dbReference type="GO" id="GO:0005737">
    <property type="term" value="C:cytoplasm"/>
    <property type="evidence" value="ECO:0007669"/>
    <property type="project" value="TreeGrafter"/>
</dbReference>
<dbReference type="PANTHER" id="PTHR11266:SF46">
    <property type="entry name" value="OS08G0566900 PROTEIN"/>
    <property type="match status" value="1"/>
</dbReference>
<keyword evidence="8" id="KW-1185">Reference proteome</keyword>
<dbReference type="Pfam" id="PF04117">
    <property type="entry name" value="Mpv17_PMP22"/>
    <property type="match status" value="1"/>
</dbReference>
<dbReference type="OMA" id="QHSVFAY"/>
<comment type="subcellular location">
    <subcellularLocation>
        <location evidence="1">Membrane</location>
        <topology evidence="1">Multi-pass membrane protein</topology>
    </subcellularLocation>
</comment>
<evidence type="ECO:0000256" key="4">
    <source>
        <dbReference type="ARBA" id="ARBA00022989"/>
    </source>
</evidence>
<protein>
    <recommendedName>
        <fullName evidence="9">Peroxisomal membrane protein PMP22</fullName>
    </recommendedName>
</protein>
<dbReference type="GO" id="GO:0016020">
    <property type="term" value="C:membrane"/>
    <property type="evidence" value="ECO:0007669"/>
    <property type="project" value="UniProtKB-SubCell"/>
</dbReference>
<dbReference type="InterPro" id="IPR007248">
    <property type="entry name" value="Mpv17_PMP22"/>
</dbReference>
<dbReference type="PANTHER" id="PTHR11266">
    <property type="entry name" value="PEROXISOMAL MEMBRANE PROTEIN 2, PXMP2 MPV17"/>
    <property type="match status" value="1"/>
</dbReference>
<dbReference type="EMBL" id="CM035425">
    <property type="protein sequence ID" value="KAH7332513.1"/>
    <property type="molecule type" value="Genomic_DNA"/>
</dbReference>
<dbReference type="AlphaFoldDB" id="A0A8T2SKX4"/>
<name>A0A8T2SKX4_CERRI</name>
<dbReference type="Proteomes" id="UP000825935">
    <property type="component" value="Chromosome 20"/>
</dbReference>
<sequence>MGGLVNDAGRKYLLALRDHPLRTKAITAGCIAGCSQTIAQKIGGAKRLDYRRIALVFLYGFAYAGPFGHFFHKLMDRIFKRKQDGATIAKKVVLEQVFSGPWNNLIYMLYFGLILEGRPWSFVKNKVKRDFVNVQLNSWKVWPIVSLLNYRYVPLELRVLFHGLAAACWGVFLNLKVRTLAVKAA</sequence>
<evidence type="ECO:0000313" key="8">
    <source>
        <dbReference type="Proteomes" id="UP000825935"/>
    </source>
</evidence>
<evidence type="ECO:0000256" key="3">
    <source>
        <dbReference type="ARBA" id="ARBA00022692"/>
    </source>
</evidence>
<feature type="transmembrane region" description="Helical" evidence="6">
    <location>
        <begin position="157"/>
        <end position="175"/>
    </location>
</feature>
<keyword evidence="4 6" id="KW-1133">Transmembrane helix</keyword>
<evidence type="ECO:0000256" key="1">
    <source>
        <dbReference type="ARBA" id="ARBA00004141"/>
    </source>
</evidence>
<reference evidence="7" key="1">
    <citation type="submission" date="2021-08" db="EMBL/GenBank/DDBJ databases">
        <title>WGS assembly of Ceratopteris richardii.</title>
        <authorList>
            <person name="Marchant D.B."/>
            <person name="Chen G."/>
            <person name="Jenkins J."/>
            <person name="Shu S."/>
            <person name="Leebens-Mack J."/>
            <person name="Grimwood J."/>
            <person name="Schmutz J."/>
            <person name="Soltis P."/>
            <person name="Soltis D."/>
            <person name="Chen Z.-H."/>
        </authorList>
    </citation>
    <scope>NUCLEOTIDE SEQUENCE</scope>
    <source>
        <strain evidence="7">Whitten #5841</strain>
        <tissue evidence="7">Leaf</tissue>
    </source>
</reference>
<dbReference type="OrthoDB" id="10267969at2759"/>
<keyword evidence="3 6" id="KW-0812">Transmembrane</keyword>
<feature type="transmembrane region" description="Helical" evidence="6">
    <location>
        <begin position="92"/>
        <end position="115"/>
    </location>
</feature>
<accession>A0A8T2SKX4</accession>
<organism evidence="7 8">
    <name type="scientific">Ceratopteris richardii</name>
    <name type="common">Triangle waterfern</name>
    <dbReference type="NCBI Taxonomy" id="49495"/>
    <lineage>
        <taxon>Eukaryota</taxon>
        <taxon>Viridiplantae</taxon>
        <taxon>Streptophyta</taxon>
        <taxon>Embryophyta</taxon>
        <taxon>Tracheophyta</taxon>
        <taxon>Polypodiopsida</taxon>
        <taxon>Polypodiidae</taxon>
        <taxon>Polypodiales</taxon>
        <taxon>Pteridineae</taxon>
        <taxon>Pteridaceae</taxon>
        <taxon>Parkerioideae</taxon>
        <taxon>Ceratopteris</taxon>
    </lineage>
</organism>
<comment type="caution">
    <text evidence="7">The sequence shown here is derived from an EMBL/GenBank/DDBJ whole genome shotgun (WGS) entry which is preliminary data.</text>
</comment>
<evidence type="ECO:0000256" key="2">
    <source>
        <dbReference type="ARBA" id="ARBA00006824"/>
    </source>
</evidence>
<evidence type="ECO:0000256" key="6">
    <source>
        <dbReference type="RuleBase" id="RU363053"/>
    </source>
</evidence>
<proteinExistence type="inferred from homology"/>
<evidence type="ECO:0000313" key="7">
    <source>
        <dbReference type="EMBL" id="KAH7332513.1"/>
    </source>
</evidence>
<comment type="similarity">
    <text evidence="2 6">Belongs to the peroxisomal membrane protein PXMP2/4 family.</text>
</comment>